<dbReference type="Proteomes" id="UP000054773">
    <property type="component" value="Unassembled WGS sequence"/>
</dbReference>
<dbReference type="AlphaFoldDB" id="A0A0W0TRF9"/>
<name>A0A0W0TRF9_LEGER</name>
<organism evidence="2 3">
    <name type="scientific">Legionella erythra</name>
    <dbReference type="NCBI Taxonomy" id="448"/>
    <lineage>
        <taxon>Bacteria</taxon>
        <taxon>Pseudomonadati</taxon>
        <taxon>Pseudomonadota</taxon>
        <taxon>Gammaproteobacteria</taxon>
        <taxon>Legionellales</taxon>
        <taxon>Legionellaceae</taxon>
        <taxon>Legionella</taxon>
    </lineage>
</organism>
<dbReference type="Pfam" id="PF03646">
    <property type="entry name" value="FlaG"/>
    <property type="match status" value="1"/>
</dbReference>
<evidence type="ECO:0000313" key="2">
    <source>
        <dbReference type="EMBL" id="KTC98075.1"/>
    </source>
</evidence>
<dbReference type="InterPro" id="IPR005186">
    <property type="entry name" value="FlaG"/>
</dbReference>
<gene>
    <name evidence="2" type="ORF">Lery_1129</name>
</gene>
<evidence type="ECO:0000256" key="1">
    <source>
        <dbReference type="SAM" id="MobiDB-lite"/>
    </source>
</evidence>
<evidence type="ECO:0000313" key="3">
    <source>
        <dbReference type="Proteomes" id="UP000054773"/>
    </source>
</evidence>
<dbReference type="STRING" id="448.Lery_1129"/>
<dbReference type="RefSeq" id="WP_237759154.1">
    <property type="nucleotide sequence ID" value="NZ_CAAAHY010000002.1"/>
</dbReference>
<protein>
    <submittedName>
        <fullName evidence="2">FlaG protein</fullName>
    </submittedName>
</protein>
<comment type="caution">
    <text evidence="2">The sequence shown here is derived from an EMBL/GenBank/DDBJ whole genome shotgun (WGS) entry which is preliminary data.</text>
</comment>
<dbReference type="EMBL" id="LNYA01000023">
    <property type="protein sequence ID" value="KTC98075.1"/>
    <property type="molecule type" value="Genomic_DNA"/>
</dbReference>
<dbReference type="Gene3D" id="3.30.160.170">
    <property type="entry name" value="FlaG-like"/>
    <property type="match status" value="1"/>
</dbReference>
<proteinExistence type="predicted"/>
<sequence length="98" mass="10923">MIIDGPNDLMPLKLESNNNIAPQKVSEDSLNTPPIANKPNDDNNVQIRQALDEATGLLQTIVTDKLSEEVIRKMPPDEYLKLLLLLDKMISGSLDNRI</sequence>
<feature type="region of interest" description="Disordered" evidence="1">
    <location>
        <begin position="1"/>
        <end position="43"/>
    </location>
</feature>
<accession>A0A0W0TRF9</accession>
<dbReference type="InterPro" id="IPR035924">
    <property type="entry name" value="FlaG-like_sf"/>
</dbReference>
<dbReference type="PATRIC" id="fig|448.7.peg.1183"/>
<keyword evidence="3" id="KW-1185">Reference proteome</keyword>
<reference evidence="2 3" key="1">
    <citation type="submission" date="2015-11" db="EMBL/GenBank/DDBJ databases">
        <title>Genomic analysis of 38 Legionella species identifies large and diverse effector repertoires.</title>
        <authorList>
            <person name="Burstein D."/>
            <person name="Amaro F."/>
            <person name="Zusman T."/>
            <person name="Lifshitz Z."/>
            <person name="Cohen O."/>
            <person name="Gilbert J.A."/>
            <person name="Pupko T."/>
            <person name="Shuman H.A."/>
            <person name="Segal G."/>
        </authorList>
    </citation>
    <scope>NUCLEOTIDE SEQUENCE [LARGE SCALE GENOMIC DNA]</scope>
    <source>
        <strain evidence="2 3">SE-32A-C8</strain>
    </source>
</reference>
<dbReference type="SUPFAM" id="SSF160214">
    <property type="entry name" value="FlaG-like"/>
    <property type="match status" value="1"/>
</dbReference>